<evidence type="ECO:0000256" key="3">
    <source>
        <dbReference type="ARBA" id="ARBA00022475"/>
    </source>
</evidence>
<feature type="transmembrane region" description="Helical" evidence="7">
    <location>
        <begin position="47"/>
        <end position="68"/>
    </location>
</feature>
<dbReference type="Pfam" id="PF00528">
    <property type="entry name" value="BPD_transp_1"/>
    <property type="match status" value="1"/>
</dbReference>
<keyword evidence="3" id="KW-1003">Cell membrane</keyword>
<evidence type="ECO:0000313" key="10">
    <source>
        <dbReference type="Proteomes" id="UP000683139"/>
    </source>
</evidence>
<dbReference type="PROSITE" id="PS50928">
    <property type="entry name" value="ABC_TM1"/>
    <property type="match status" value="1"/>
</dbReference>
<evidence type="ECO:0000256" key="2">
    <source>
        <dbReference type="ARBA" id="ARBA00022448"/>
    </source>
</evidence>
<dbReference type="InterPro" id="IPR050366">
    <property type="entry name" value="BP-dependent_transpt_permease"/>
</dbReference>
<protein>
    <submittedName>
        <fullName evidence="9">Diguanylate cyclase</fullName>
    </submittedName>
</protein>
<dbReference type="CDD" id="cd06261">
    <property type="entry name" value="TM_PBP2"/>
    <property type="match status" value="1"/>
</dbReference>
<comment type="subcellular location">
    <subcellularLocation>
        <location evidence="1 7">Cell membrane</location>
        <topology evidence="1 7">Multi-pass membrane protein</topology>
    </subcellularLocation>
</comment>
<feature type="transmembrane region" description="Helical" evidence="7">
    <location>
        <begin position="157"/>
        <end position="182"/>
    </location>
</feature>
<evidence type="ECO:0000256" key="1">
    <source>
        <dbReference type="ARBA" id="ARBA00004651"/>
    </source>
</evidence>
<feature type="transmembrane region" description="Helical" evidence="7">
    <location>
        <begin position="110"/>
        <end position="136"/>
    </location>
</feature>
<organism evidence="9 10">
    <name type="scientific">Paenibacillus montaniterrae</name>
    <dbReference type="NCBI Taxonomy" id="429341"/>
    <lineage>
        <taxon>Bacteria</taxon>
        <taxon>Bacillati</taxon>
        <taxon>Bacillota</taxon>
        <taxon>Bacilli</taxon>
        <taxon>Bacillales</taxon>
        <taxon>Paenibacillaceae</taxon>
        <taxon>Paenibacillus</taxon>
    </lineage>
</organism>
<feature type="transmembrane region" description="Helical" evidence="7">
    <location>
        <begin position="230"/>
        <end position="254"/>
    </location>
</feature>
<feature type="transmembrane region" description="Helical" evidence="7">
    <location>
        <begin position="274"/>
        <end position="297"/>
    </location>
</feature>
<keyword evidence="4 7" id="KW-0812">Transmembrane</keyword>
<dbReference type="InterPro" id="IPR035906">
    <property type="entry name" value="MetI-like_sf"/>
</dbReference>
<dbReference type="EMBL" id="BOSE01000001">
    <property type="protein sequence ID" value="GIP14857.1"/>
    <property type="molecule type" value="Genomic_DNA"/>
</dbReference>
<dbReference type="PANTHER" id="PTHR43386:SF22">
    <property type="entry name" value="OLIGOPEPTIDE TRANSPORT SYSTEM PERMEASE PROTEIN OPPC"/>
    <property type="match status" value="1"/>
</dbReference>
<dbReference type="InterPro" id="IPR000515">
    <property type="entry name" value="MetI-like"/>
</dbReference>
<dbReference type="SUPFAM" id="SSF161098">
    <property type="entry name" value="MetI-like"/>
    <property type="match status" value="1"/>
</dbReference>
<gene>
    <name evidence="9" type="primary">oppC_1</name>
    <name evidence="9" type="ORF">J40TS1_04990</name>
</gene>
<evidence type="ECO:0000313" key="9">
    <source>
        <dbReference type="EMBL" id="GIP14857.1"/>
    </source>
</evidence>
<keyword evidence="2 7" id="KW-0813">Transport</keyword>
<dbReference type="InterPro" id="IPR025966">
    <property type="entry name" value="OppC_N"/>
</dbReference>
<evidence type="ECO:0000256" key="6">
    <source>
        <dbReference type="ARBA" id="ARBA00023136"/>
    </source>
</evidence>
<dbReference type="GO" id="GO:0005886">
    <property type="term" value="C:plasma membrane"/>
    <property type="evidence" value="ECO:0007669"/>
    <property type="project" value="UniProtKB-SubCell"/>
</dbReference>
<evidence type="ECO:0000256" key="7">
    <source>
        <dbReference type="RuleBase" id="RU363032"/>
    </source>
</evidence>
<dbReference type="GO" id="GO:0055085">
    <property type="term" value="P:transmembrane transport"/>
    <property type="evidence" value="ECO:0007669"/>
    <property type="project" value="InterPro"/>
</dbReference>
<dbReference type="PANTHER" id="PTHR43386">
    <property type="entry name" value="OLIGOPEPTIDE TRANSPORT SYSTEM PERMEASE PROTEIN APPC"/>
    <property type="match status" value="1"/>
</dbReference>
<dbReference type="AlphaFoldDB" id="A0A920CSI8"/>
<comment type="caution">
    <text evidence="9">The sequence shown here is derived from an EMBL/GenBank/DDBJ whole genome shotgun (WGS) entry which is preliminary data.</text>
</comment>
<evidence type="ECO:0000256" key="4">
    <source>
        <dbReference type="ARBA" id="ARBA00022692"/>
    </source>
</evidence>
<accession>A0A920CSI8</accession>
<keyword evidence="10" id="KW-1185">Reference proteome</keyword>
<reference evidence="9" key="1">
    <citation type="submission" date="2021-03" db="EMBL/GenBank/DDBJ databases">
        <title>Antimicrobial resistance genes in bacteria isolated from Japanese honey, and their potential for conferring macrolide and lincosamide resistance in the American foulbrood pathogen Paenibacillus larvae.</title>
        <authorList>
            <person name="Okamoto M."/>
            <person name="Kumagai M."/>
            <person name="Kanamori H."/>
            <person name="Takamatsu D."/>
        </authorList>
    </citation>
    <scope>NUCLEOTIDE SEQUENCE</scope>
    <source>
        <strain evidence="9">J40TS1</strain>
    </source>
</reference>
<evidence type="ECO:0000256" key="5">
    <source>
        <dbReference type="ARBA" id="ARBA00022989"/>
    </source>
</evidence>
<dbReference type="Proteomes" id="UP000683139">
    <property type="component" value="Unassembled WGS sequence"/>
</dbReference>
<dbReference type="Gene3D" id="1.10.3720.10">
    <property type="entry name" value="MetI-like"/>
    <property type="match status" value="1"/>
</dbReference>
<keyword evidence="6 7" id="KW-0472">Membrane</keyword>
<proteinExistence type="inferred from homology"/>
<dbReference type="Pfam" id="PF12911">
    <property type="entry name" value="OppC_N"/>
    <property type="match status" value="1"/>
</dbReference>
<evidence type="ECO:0000259" key="8">
    <source>
        <dbReference type="PROSITE" id="PS50928"/>
    </source>
</evidence>
<sequence length="310" mass="34064">MNSTSEAKSANKKFNFINKAELQHEAIVRPSLSFWKDAMNRLVKNKVAMLGLSIIVLTIVMAIVGPWLTPYSYNQTNLSNINAPVSSTHWFGTDTLGRDLWARIWMGARVSLAVGIIGAIIPSLLGMVIGGISGYFGGKTDMIIMRITDIGMCVPQLIYVILIMIYFGSGPLPIILAFALTGWMGAARNIRGLVLQLKEREFVLASRALGASSWRLIFKHLIPNTLSILIVSMTMAIPSAIFYEAYLSFIGIGIKPPMSSWGQLVNSGISVFQIYPSQLFIPAALISLIMLSFNLFGDGLRDAFDPKLRN</sequence>
<comment type="similarity">
    <text evidence="7">Belongs to the binding-protein-dependent transport system permease family.</text>
</comment>
<name>A0A920CSI8_9BACL</name>
<feature type="domain" description="ABC transmembrane type-1" evidence="8">
    <location>
        <begin position="108"/>
        <end position="297"/>
    </location>
</feature>
<keyword evidence="5 7" id="KW-1133">Transmembrane helix</keyword>